<accession>A0ABZ3F2Y9</accession>
<evidence type="ECO:0000313" key="2">
    <source>
        <dbReference type="EMBL" id="XAM17519.1"/>
    </source>
</evidence>
<reference evidence="2 3" key="1">
    <citation type="submission" date="2024-02" db="EMBL/GenBank/DDBJ databases">
        <title>Genome and pathogenicity analysis of Helicobacter mastomyrinus isolated from mice.</title>
        <authorList>
            <person name="Zhu L."/>
        </authorList>
    </citation>
    <scope>NUCLEOTIDE SEQUENCE [LARGE SCALE GENOMIC DNA]</scope>
    <source>
        <strain evidence="2 3">Hm-17</strain>
    </source>
</reference>
<protein>
    <recommendedName>
        <fullName evidence="4">Site-specific DNA-methyltransferase (adenine-specific)</fullName>
    </recommendedName>
</protein>
<dbReference type="EMBL" id="CP145316">
    <property type="protein sequence ID" value="XAM17519.1"/>
    <property type="molecule type" value="Genomic_DNA"/>
</dbReference>
<dbReference type="Proteomes" id="UP001434737">
    <property type="component" value="Chromosome"/>
</dbReference>
<sequence>MQILIQAFFLIKGENIHRYYLDNNFMNCKITNETQKIVKRNQEEQYIIAMQGITGTNNNINLYEIESLTQITDSNRHIAYKITALVEQILAIVDSKYSLSLAEDTSYSLPPSPTPPAGGGASVYPPSSKKDNSAFVPPPLVEGVRGRGESHKPILESRTNQALTLQRQIDELVYQLYNLNSQEIAIIESAQKTGGDKREAKSKNQKKEIIK</sequence>
<keyword evidence="3" id="KW-1185">Reference proteome</keyword>
<dbReference type="RefSeq" id="WP_300742357.1">
    <property type="nucleotide sequence ID" value="NZ_CP145316.1"/>
</dbReference>
<evidence type="ECO:0008006" key="4">
    <source>
        <dbReference type="Google" id="ProtNLM"/>
    </source>
</evidence>
<feature type="region of interest" description="Disordered" evidence="1">
    <location>
        <begin position="104"/>
        <end position="138"/>
    </location>
</feature>
<feature type="region of interest" description="Disordered" evidence="1">
    <location>
        <begin position="189"/>
        <end position="211"/>
    </location>
</feature>
<evidence type="ECO:0000313" key="3">
    <source>
        <dbReference type="Proteomes" id="UP001434737"/>
    </source>
</evidence>
<name>A0ABZ3F2Y9_9HELI</name>
<gene>
    <name evidence="2" type="ORF">V3I05_07475</name>
</gene>
<proteinExistence type="predicted"/>
<feature type="compositionally biased region" description="Basic and acidic residues" evidence="1">
    <location>
        <begin position="194"/>
        <end position="211"/>
    </location>
</feature>
<evidence type="ECO:0000256" key="1">
    <source>
        <dbReference type="SAM" id="MobiDB-lite"/>
    </source>
</evidence>
<organism evidence="2 3">
    <name type="scientific">Helicobacter mastomyrinus</name>
    <dbReference type="NCBI Taxonomy" id="287948"/>
    <lineage>
        <taxon>Bacteria</taxon>
        <taxon>Pseudomonadati</taxon>
        <taxon>Campylobacterota</taxon>
        <taxon>Epsilonproteobacteria</taxon>
        <taxon>Campylobacterales</taxon>
        <taxon>Helicobacteraceae</taxon>
        <taxon>Helicobacter</taxon>
    </lineage>
</organism>